<dbReference type="InterPro" id="IPR036271">
    <property type="entry name" value="Tet_transcr_reg_TetR-rel_C_sf"/>
</dbReference>
<dbReference type="EMBL" id="ABCS01000087">
    <property type="protein sequence ID" value="EDM75570.1"/>
    <property type="molecule type" value="Genomic_DNA"/>
</dbReference>
<dbReference type="SUPFAM" id="SSF46689">
    <property type="entry name" value="Homeodomain-like"/>
    <property type="match status" value="1"/>
</dbReference>
<reference evidence="6 7" key="1">
    <citation type="submission" date="2007-06" db="EMBL/GenBank/DDBJ databases">
        <authorList>
            <person name="Shimkets L."/>
            <person name="Ferriera S."/>
            <person name="Johnson J."/>
            <person name="Kravitz S."/>
            <person name="Beeson K."/>
            <person name="Sutton G."/>
            <person name="Rogers Y.-H."/>
            <person name="Friedman R."/>
            <person name="Frazier M."/>
            <person name="Venter J.C."/>
        </authorList>
    </citation>
    <scope>NUCLEOTIDE SEQUENCE [LARGE SCALE GENOMIC DNA]</scope>
    <source>
        <strain evidence="6 7">SIR-1</strain>
    </source>
</reference>
<dbReference type="Pfam" id="PF00440">
    <property type="entry name" value="TetR_N"/>
    <property type="match status" value="1"/>
</dbReference>
<evidence type="ECO:0000256" key="2">
    <source>
        <dbReference type="ARBA" id="ARBA00023125"/>
    </source>
</evidence>
<gene>
    <name evidence="6" type="ORF">PPSIR1_28951</name>
</gene>
<evidence type="ECO:0000256" key="1">
    <source>
        <dbReference type="ARBA" id="ARBA00023015"/>
    </source>
</evidence>
<dbReference type="AlphaFoldDB" id="A6GEX8"/>
<evidence type="ECO:0000256" key="3">
    <source>
        <dbReference type="ARBA" id="ARBA00023163"/>
    </source>
</evidence>
<dbReference type="SUPFAM" id="SSF48498">
    <property type="entry name" value="Tetracyclin repressor-like, C-terminal domain"/>
    <property type="match status" value="1"/>
</dbReference>
<dbReference type="STRING" id="391625.PPSIR1_28951"/>
<accession>A6GEX8</accession>
<name>A6GEX8_9BACT</name>
<dbReference type="InterPro" id="IPR041669">
    <property type="entry name" value="TetR_C_15"/>
</dbReference>
<dbReference type="Gene3D" id="1.10.357.10">
    <property type="entry name" value="Tetracycline Repressor, domain 2"/>
    <property type="match status" value="1"/>
</dbReference>
<dbReference type="Pfam" id="PF17918">
    <property type="entry name" value="TetR_C_15"/>
    <property type="match status" value="1"/>
</dbReference>
<dbReference type="PANTHER" id="PTHR30055:SF234">
    <property type="entry name" value="HTH-TYPE TRANSCRIPTIONAL REGULATOR BETI"/>
    <property type="match status" value="1"/>
</dbReference>
<sequence length="175" mass="18972">MRELGAKAVTTNKVAARAGVSVGSLYQYFPNKTALFTAVAERHALETEQAILPLLDRLAVEPPEELVDTVVEALVALERVDAVLHAELMRLSLWGQTSGVIQTCRRTFEAHLADLLARRAADLPRPLDPTATARVLVRAMGGVFEVCAQEPDEGFDDALLTETLTRMVAGTLGYS</sequence>
<dbReference type="PROSITE" id="PS50977">
    <property type="entry name" value="HTH_TETR_2"/>
    <property type="match status" value="1"/>
</dbReference>
<protein>
    <submittedName>
        <fullName evidence="6">Putative transcriptional regulator</fullName>
    </submittedName>
</protein>
<dbReference type="PANTHER" id="PTHR30055">
    <property type="entry name" value="HTH-TYPE TRANSCRIPTIONAL REGULATOR RUTR"/>
    <property type="match status" value="1"/>
</dbReference>
<keyword evidence="3" id="KW-0804">Transcription</keyword>
<dbReference type="Proteomes" id="UP000005801">
    <property type="component" value="Unassembled WGS sequence"/>
</dbReference>
<keyword evidence="1" id="KW-0805">Transcription regulation</keyword>
<dbReference type="GO" id="GO:0003700">
    <property type="term" value="F:DNA-binding transcription factor activity"/>
    <property type="evidence" value="ECO:0007669"/>
    <property type="project" value="TreeGrafter"/>
</dbReference>
<evidence type="ECO:0000256" key="4">
    <source>
        <dbReference type="PROSITE-ProRule" id="PRU00335"/>
    </source>
</evidence>
<evidence type="ECO:0000259" key="5">
    <source>
        <dbReference type="PROSITE" id="PS50977"/>
    </source>
</evidence>
<keyword evidence="2 4" id="KW-0238">DNA-binding</keyword>
<dbReference type="GO" id="GO:0000976">
    <property type="term" value="F:transcription cis-regulatory region binding"/>
    <property type="evidence" value="ECO:0007669"/>
    <property type="project" value="TreeGrafter"/>
</dbReference>
<dbReference type="InterPro" id="IPR050109">
    <property type="entry name" value="HTH-type_TetR-like_transc_reg"/>
</dbReference>
<evidence type="ECO:0000313" key="7">
    <source>
        <dbReference type="Proteomes" id="UP000005801"/>
    </source>
</evidence>
<proteinExistence type="predicted"/>
<evidence type="ECO:0000313" key="6">
    <source>
        <dbReference type="EMBL" id="EDM75570.1"/>
    </source>
</evidence>
<dbReference type="InterPro" id="IPR009057">
    <property type="entry name" value="Homeodomain-like_sf"/>
</dbReference>
<organism evidence="6 7">
    <name type="scientific">Plesiocystis pacifica SIR-1</name>
    <dbReference type="NCBI Taxonomy" id="391625"/>
    <lineage>
        <taxon>Bacteria</taxon>
        <taxon>Pseudomonadati</taxon>
        <taxon>Myxococcota</taxon>
        <taxon>Polyangia</taxon>
        <taxon>Nannocystales</taxon>
        <taxon>Nannocystaceae</taxon>
        <taxon>Plesiocystis</taxon>
    </lineage>
</organism>
<comment type="caution">
    <text evidence="6">The sequence shown here is derived from an EMBL/GenBank/DDBJ whole genome shotgun (WGS) entry which is preliminary data.</text>
</comment>
<feature type="domain" description="HTH tetR-type" evidence="5">
    <location>
        <begin position="1"/>
        <end position="47"/>
    </location>
</feature>
<dbReference type="eggNOG" id="COG1309">
    <property type="taxonomic scope" value="Bacteria"/>
</dbReference>
<feature type="DNA-binding region" description="H-T-H motif" evidence="4">
    <location>
        <begin position="10"/>
        <end position="29"/>
    </location>
</feature>
<dbReference type="InterPro" id="IPR001647">
    <property type="entry name" value="HTH_TetR"/>
</dbReference>
<keyword evidence="7" id="KW-1185">Reference proteome</keyword>